<dbReference type="InterPro" id="IPR003593">
    <property type="entry name" value="AAA+_ATPase"/>
</dbReference>
<keyword evidence="7" id="KW-0378">Hydrolase</keyword>
<evidence type="ECO:0000256" key="5">
    <source>
        <dbReference type="ARBA" id="ARBA00022692"/>
    </source>
</evidence>
<evidence type="ECO:0000256" key="10">
    <source>
        <dbReference type="ARBA" id="ARBA00022967"/>
    </source>
</evidence>
<dbReference type="GO" id="GO:0043214">
    <property type="term" value="F:ABC-type bacteriocin transporter activity"/>
    <property type="evidence" value="ECO:0007669"/>
    <property type="project" value="InterPro"/>
</dbReference>
<feature type="transmembrane region" description="Helical" evidence="13">
    <location>
        <begin position="304"/>
        <end position="325"/>
    </location>
</feature>
<evidence type="ECO:0000256" key="1">
    <source>
        <dbReference type="ARBA" id="ARBA00004651"/>
    </source>
</evidence>
<keyword evidence="9" id="KW-0067">ATP-binding</keyword>
<feature type="domain" description="Peptidase C39" evidence="16">
    <location>
        <begin position="10"/>
        <end position="135"/>
    </location>
</feature>
<evidence type="ECO:0000259" key="15">
    <source>
        <dbReference type="PROSITE" id="PS50929"/>
    </source>
</evidence>
<keyword evidence="3" id="KW-1003">Cell membrane</keyword>
<dbReference type="GO" id="GO:0005524">
    <property type="term" value="F:ATP binding"/>
    <property type="evidence" value="ECO:0007669"/>
    <property type="project" value="UniProtKB-KW"/>
</dbReference>
<evidence type="ECO:0000256" key="4">
    <source>
        <dbReference type="ARBA" id="ARBA00022670"/>
    </source>
</evidence>
<dbReference type="RefSeq" id="WP_127351779.1">
    <property type="nucleotide sequence ID" value="NZ_CP034791.1"/>
</dbReference>
<feature type="transmembrane region" description="Helical" evidence="13">
    <location>
        <begin position="204"/>
        <end position="227"/>
    </location>
</feature>
<dbReference type="InterPro" id="IPR039421">
    <property type="entry name" value="Type_1_exporter"/>
</dbReference>
<dbReference type="InterPro" id="IPR005897">
    <property type="entry name" value="Pept_C39_ABC_bacteriocin"/>
</dbReference>
<dbReference type="Pfam" id="PF03412">
    <property type="entry name" value="Peptidase_C39"/>
    <property type="match status" value="1"/>
</dbReference>
<dbReference type="GO" id="GO:0008234">
    <property type="term" value="F:cysteine-type peptidase activity"/>
    <property type="evidence" value="ECO:0007669"/>
    <property type="project" value="UniProtKB-KW"/>
</dbReference>
<keyword evidence="2" id="KW-0813">Transport</keyword>
<evidence type="ECO:0000256" key="7">
    <source>
        <dbReference type="ARBA" id="ARBA00022801"/>
    </source>
</evidence>
<evidence type="ECO:0000259" key="16">
    <source>
        <dbReference type="PROSITE" id="PS50990"/>
    </source>
</evidence>
<dbReference type="Pfam" id="PF00005">
    <property type="entry name" value="ABC_tran"/>
    <property type="match status" value="1"/>
</dbReference>
<evidence type="ECO:0000256" key="2">
    <source>
        <dbReference type="ARBA" id="ARBA00022448"/>
    </source>
</evidence>
<keyword evidence="12 13" id="KW-0472">Membrane</keyword>
<sequence length="734" mass="82516">MRTRYYCVKQHDITDCAAASLATICLQYGKEVSIARIREMAGTDRFGTTAYGVVKAAEKLGFEAKAVRAEAKEAIFEKIPLPCIAHVLIDGKLFHYVVIHEIRRERIVIADPAKGIVKLNPEEFFKIWTGILIFLVPNENFKKGKQEGVLKKFFKLLRPQKNLILNIFAVSIVYTLLGIAAAFYYKFLMDDVIPNLLKNTLHVIAAGAILITIFKVILGAFRVRLLIHLSQRLDIKLMLGYYEHVIELPMSFFGSRKIGEIISRFMDASKIRDAVSGATLTLMIDSIMAVAGGVILYLQNSTLFFIAIVMVLLYAAVVFGFNRVLREANRQEMEDNAILTSYLVESLNGIEVVKAFNIEEDVNFKTESKFVKLLKDVFKVSNLNNLQSNISSAIAAVGVMVILWVGAHKVINGQMSIGELFTFNALLAYFVDPIKNLIGLQPMMQTAIVAAERLSEILELESEFQEDEDKKLSPSLKGDIEIEGLNFRYGTRQLVLRDINLKIKSGERIAIVGESGSGKTTLAKLLLGFYDYESGEIRINGYNIKDINKRHLREKIAYISQDIFLFSGTIFENLVLGNRNIKMEDVIEISRLTTLDEFVSKLPLRYNTMIEENGANLSGGQKQLIAITRALLKKPEIVIMDEATSNLDSVTEQAIGKVIEKVCEGITTIIIAHRLSTILKCDRVVVMHEGRIVEVGTHEELMRKKGYYYNLWREQLMGLEQKGLWDLVGSAAGR</sequence>
<name>A0A3T0D5F7_9FIRM</name>
<dbReference type="InterPro" id="IPR003439">
    <property type="entry name" value="ABC_transporter-like_ATP-bd"/>
</dbReference>
<dbReference type="KEGG" id="ccha:ELD05_06425"/>
<dbReference type="NCBIfam" id="TIGR01193">
    <property type="entry name" value="bacteriocin_ABC"/>
    <property type="match status" value="1"/>
</dbReference>
<accession>A0A3T0D5F7</accession>
<evidence type="ECO:0000313" key="18">
    <source>
        <dbReference type="Proteomes" id="UP000282930"/>
    </source>
</evidence>
<evidence type="ECO:0000313" key="17">
    <source>
        <dbReference type="EMBL" id="AZT90307.1"/>
    </source>
</evidence>
<feature type="transmembrane region" description="Helical" evidence="13">
    <location>
        <begin position="274"/>
        <end position="298"/>
    </location>
</feature>
<dbReference type="SUPFAM" id="SSF90123">
    <property type="entry name" value="ABC transporter transmembrane region"/>
    <property type="match status" value="1"/>
</dbReference>
<dbReference type="FunFam" id="3.40.50.300:FF:000299">
    <property type="entry name" value="ABC transporter ATP-binding protein/permease"/>
    <property type="match status" value="1"/>
</dbReference>
<dbReference type="Proteomes" id="UP000282930">
    <property type="component" value="Chromosome"/>
</dbReference>
<keyword evidence="6" id="KW-0547">Nucleotide-binding</keyword>
<feature type="domain" description="ABC transmembrane type-1" evidence="15">
    <location>
        <begin position="167"/>
        <end position="446"/>
    </location>
</feature>
<organism evidence="17 18">
    <name type="scientific">Caldicellulosiruptor changbaiensis</name>
    <dbReference type="NCBI Taxonomy" id="1222016"/>
    <lineage>
        <taxon>Bacteria</taxon>
        <taxon>Bacillati</taxon>
        <taxon>Bacillota</taxon>
        <taxon>Bacillota incertae sedis</taxon>
        <taxon>Caldicellulosiruptorales</taxon>
        <taxon>Caldicellulosiruptoraceae</taxon>
        <taxon>Caldicellulosiruptor</taxon>
    </lineage>
</organism>
<comment type="subcellular location">
    <subcellularLocation>
        <location evidence="1">Cell membrane</location>
        <topology evidence="1">Multi-pass membrane protein</topology>
    </subcellularLocation>
</comment>
<evidence type="ECO:0000259" key="14">
    <source>
        <dbReference type="PROSITE" id="PS50893"/>
    </source>
</evidence>
<dbReference type="InterPro" id="IPR036640">
    <property type="entry name" value="ABC1_TM_sf"/>
</dbReference>
<keyword evidence="5 13" id="KW-0812">Transmembrane</keyword>
<dbReference type="SMART" id="SM00382">
    <property type="entry name" value="AAA"/>
    <property type="match status" value="1"/>
</dbReference>
<feature type="domain" description="ABC transporter" evidence="14">
    <location>
        <begin position="480"/>
        <end position="714"/>
    </location>
</feature>
<dbReference type="EMBL" id="CP034791">
    <property type="protein sequence ID" value="AZT90307.1"/>
    <property type="molecule type" value="Genomic_DNA"/>
</dbReference>
<dbReference type="PANTHER" id="PTHR43394:SF1">
    <property type="entry name" value="ATP-BINDING CASSETTE SUB-FAMILY B MEMBER 10, MITOCHONDRIAL"/>
    <property type="match status" value="1"/>
</dbReference>
<evidence type="ECO:0000256" key="6">
    <source>
        <dbReference type="ARBA" id="ARBA00022741"/>
    </source>
</evidence>
<protein>
    <submittedName>
        <fullName evidence="17">Peptidase domain-containing ABC transporter</fullName>
    </submittedName>
</protein>
<feature type="transmembrane region" description="Helical" evidence="13">
    <location>
        <begin position="389"/>
        <end position="407"/>
    </location>
</feature>
<dbReference type="PROSITE" id="PS50990">
    <property type="entry name" value="PEPTIDASE_C39"/>
    <property type="match status" value="1"/>
</dbReference>
<dbReference type="Gene3D" id="3.40.50.300">
    <property type="entry name" value="P-loop containing nucleotide triphosphate hydrolases"/>
    <property type="match status" value="1"/>
</dbReference>
<gene>
    <name evidence="17" type="ORF">ELD05_06425</name>
</gene>
<dbReference type="Gene3D" id="1.20.1560.10">
    <property type="entry name" value="ABC transporter type 1, transmembrane domain"/>
    <property type="match status" value="1"/>
</dbReference>
<dbReference type="CDD" id="cd02418">
    <property type="entry name" value="Peptidase_C39B"/>
    <property type="match status" value="1"/>
</dbReference>
<keyword evidence="4" id="KW-0645">Protease</keyword>
<keyword evidence="18" id="KW-1185">Reference proteome</keyword>
<evidence type="ECO:0000256" key="9">
    <source>
        <dbReference type="ARBA" id="ARBA00022840"/>
    </source>
</evidence>
<dbReference type="InterPro" id="IPR027417">
    <property type="entry name" value="P-loop_NTPase"/>
</dbReference>
<dbReference type="AlphaFoldDB" id="A0A3T0D5F7"/>
<evidence type="ECO:0000256" key="8">
    <source>
        <dbReference type="ARBA" id="ARBA00022807"/>
    </source>
</evidence>
<evidence type="ECO:0000256" key="13">
    <source>
        <dbReference type="SAM" id="Phobius"/>
    </source>
</evidence>
<feature type="transmembrane region" description="Helical" evidence="13">
    <location>
        <begin position="163"/>
        <end position="184"/>
    </location>
</feature>
<dbReference type="GO" id="GO:0005886">
    <property type="term" value="C:plasma membrane"/>
    <property type="evidence" value="ECO:0007669"/>
    <property type="project" value="UniProtKB-SubCell"/>
</dbReference>
<reference evidence="17 18" key="1">
    <citation type="submission" date="2018-12" db="EMBL/GenBank/DDBJ databases">
        <title>Genome sequence from the cellulolytic species, Caldicellulosiruptor changbaiensis.</title>
        <authorList>
            <person name="Blumer-Schuette S.E."/>
            <person name="Mendoza C."/>
        </authorList>
    </citation>
    <scope>NUCLEOTIDE SEQUENCE [LARGE SCALE GENOMIC DNA]</scope>
    <source>
        <strain evidence="17 18">CBS-Z</strain>
    </source>
</reference>
<keyword evidence="11 13" id="KW-1133">Transmembrane helix</keyword>
<dbReference type="InterPro" id="IPR011527">
    <property type="entry name" value="ABC1_TM_dom"/>
</dbReference>
<dbReference type="PANTHER" id="PTHR43394">
    <property type="entry name" value="ATP-DEPENDENT PERMEASE MDL1, MITOCHONDRIAL"/>
    <property type="match status" value="1"/>
</dbReference>
<keyword evidence="10" id="KW-1278">Translocase</keyword>
<dbReference type="GO" id="GO:0006508">
    <property type="term" value="P:proteolysis"/>
    <property type="evidence" value="ECO:0007669"/>
    <property type="project" value="UniProtKB-KW"/>
</dbReference>
<dbReference type="PROSITE" id="PS50929">
    <property type="entry name" value="ABC_TM1F"/>
    <property type="match status" value="1"/>
</dbReference>
<dbReference type="GO" id="GO:0016887">
    <property type="term" value="F:ATP hydrolysis activity"/>
    <property type="evidence" value="ECO:0007669"/>
    <property type="project" value="InterPro"/>
</dbReference>
<dbReference type="SUPFAM" id="SSF52540">
    <property type="entry name" value="P-loop containing nucleoside triphosphate hydrolases"/>
    <property type="match status" value="1"/>
</dbReference>
<dbReference type="Pfam" id="PF00664">
    <property type="entry name" value="ABC_membrane"/>
    <property type="match status" value="1"/>
</dbReference>
<proteinExistence type="predicted"/>
<dbReference type="Gene3D" id="3.90.70.10">
    <property type="entry name" value="Cysteine proteinases"/>
    <property type="match status" value="1"/>
</dbReference>
<dbReference type="CDD" id="cd18570">
    <property type="entry name" value="ABC_6TM_PCAT1_LagD_like"/>
    <property type="match status" value="1"/>
</dbReference>
<evidence type="ECO:0000256" key="12">
    <source>
        <dbReference type="ARBA" id="ARBA00023136"/>
    </source>
</evidence>
<dbReference type="InterPro" id="IPR005074">
    <property type="entry name" value="Peptidase_C39"/>
</dbReference>
<dbReference type="GO" id="GO:0015421">
    <property type="term" value="F:ABC-type oligopeptide transporter activity"/>
    <property type="evidence" value="ECO:0007669"/>
    <property type="project" value="TreeGrafter"/>
</dbReference>
<evidence type="ECO:0000256" key="11">
    <source>
        <dbReference type="ARBA" id="ARBA00022989"/>
    </source>
</evidence>
<evidence type="ECO:0000256" key="3">
    <source>
        <dbReference type="ARBA" id="ARBA00022475"/>
    </source>
</evidence>
<dbReference type="PROSITE" id="PS50893">
    <property type="entry name" value="ABC_TRANSPORTER_2"/>
    <property type="match status" value="1"/>
</dbReference>
<keyword evidence="8" id="KW-0788">Thiol protease</keyword>